<protein>
    <submittedName>
        <fullName evidence="1">Uncharacterized protein</fullName>
    </submittedName>
</protein>
<comment type="caution">
    <text evidence="1">The sequence shown here is derived from an EMBL/GenBank/DDBJ whole genome shotgun (WGS) entry which is preliminary data.</text>
</comment>
<accession>A0ABP8LH08</accession>
<gene>
    <name evidence="1" type="ORF">GCM10023169_29990</name>
</gene>
<keyword evidence="2" id="KW-1185">Reference proteome</keyword>
<proteinExistence type="predicted"/>
<dbReference type="Proteomes" id="UP001500622">
    <property type="component" value="Unassembled WGS sequence"/>
</dbReference>
<evidence type="ECO:0000313" key="2">
    <source>
        <dbReference type="Proteomes" id="UP001500622"/>
    </source>
</evidence>
<dbReference type="EMBL" id="BAABGN010000012">
    <property type="protein sequence ID" value="GAA4428630.1"/>
    <property type="molecule type" value="Genomic_DNA"/>
</dbReference>
<organism evidence="1 2">
    <name type="scientific">Georgenia halophila</name>
    <dbReference type="NCBI Taxonomy" id="620889"/>
    <lineage>
        <taxon>Bacteria</taxon>
        <taxon>Bacillati</taxon>
        <taxon>Actinomycetota</taxon>
        <taxon>Actinomycetes</taxon>
        <taxon>Micrococcales</taxon>
        <taxon>Bogoriellaceae</taxon>
        <taxon>Georgenia</taxon>
    </lineage>
</organism>
<sequence length="65" mass="6785">MTATAIAPTEEISRPSCESCVTAPATFRLVWADSTEFQVCAGCTPPQLITVAPATGTTVLIDREG</sequence>
<reference evidence="2" key="1">
    <citation type="journal article" date="2019" name="Int. J. Syst. Evol. Microbiol.">
        <title>The Global Catalogue of Microorganisms (GCM) 10K type strain sequencing project: providing services to taxonomists for standard genome sequencing and annotation.</title>
        <authorList>
            <consortium name="The Broad Institute Genomics Platform"/>
            <consortium name="The Broad Institute Genome Sequencing Center for Infectious Disease"/>
            <person name="Wu L."/>
            <person name="Ma J."/>
        </authorList>
    </citation>
    <scope>NUCLEOTIDE SEQUENCE [LARGE SCALE GENOMIC DNA]</scope>
    <source>
        <strain evidence="2">JCM 17810</strain>
    </source>
</reference>
<name>A0ABP8LH08_9MICO</name>
<evidence type="ECO:0000313" key="1">
    <source>
        <dbReference type="EMBL" id="GAA4428630.1"/>
    </source>
</evidence>